<dbReference type="Pfam" id="PF14575">
    <property type="entry name" value="EphA2_TM"/>
    <property type="match status" value="1"/>
</dbReference>
<reference evidence="17" key="1">
    <citation type="submission" date="2015-10" db="EMBL/GenBank/DDBJ databases">
        <title>EvidentialGene: Evidence-directed Construction of Complete mRNA Transcriptomes without Genomes.</title>
        <authorList>
            <person name="Gilbert D.G."/>
        </authorList>
    </citation>
    <scope>NUCLEOTIDE SEQUENCE</scope>
</reference>
<keyword evidence="9" id="KW-0547">Nucleotide-binding</keyword>
<evidence type="ECO:0000256" key="15">
    <source>
        <dbReference type="ARBA" id="ARBA00023170"/>
    </source>
</evidence>
<name>A0A0P5C6L9_9CRUS</name>
<dbReference type="SMART" id="SM01411">
    <property type="entry name" value="Ephrin_rec_like"/>
    <property type="match status" value="1"/>
</dbReference>
<dbReference type="PIRSF" id="PIRSF000666">
    <property type="entry name" value="TyrPK_ephrin_receptor"/>
    <property type="match status" value="1"/>
</dbReference>
<dbReference type="FunFam" id="2.60.40.10:FF:001638">
    <property type="entry name" value="Eph receptor tyrosine kinase"/>
    <property type="match status" value="1"/>
</dbReference>
<dbReference type="PROSITE" id="PS50105">
    <property type="entry name" value="SAM_DOMAIN"/>
    <property type="match status" value="1"/>
</dbReference>
<dbReference type="AlphaFoldDB" id="A0A0P5C6L9"/>
<dbReference type="Gene3D" id="2.10.50.10">
    <property type="entry name" value="Tumor Necrosis Factor Receptor, subunit A, domain 2"/>
    <property type="match status" value="1"/>
</dbReference>
<dbReference type="CTD" id="43803"/>
<comment type="subcellular location">
    <subcellularLocation>
        <location evidence="1">Cell membrane</location>
        <topology evidence="1">Single-pass type I membrane protein</topology>
    </subcellularLocation>
</comment>
<dbReference type="PROSITE" id="PS51550">
    <property type="entry name" value="EPH_LBD"/>
    <property type="match status" value="1"/>
</dbReference>
<dbReference type="SMART" id="SM00219">
    <property type="entry name" value="TyrKc"/>
    <property type="match status" value="1"/>
</dbReference>
<evidence type="ECO:0000256" key="8">
    <source>
        <dbReference type="ARBA" id="ARBA00022737"/>
    </source>
</evidence>
<evidence type="ECO:0000313" key="17">
    <source>
        <dbReference type="EMBL" id="JAN58438.1"/>
    </source>
</evidence>
<dbReference type="InterPro" id="IPR001245">
    <property type="entry name" value="Ser-Thr/Tyr_kinase_cat_dom"/>
</dbReference>
<dbReference type="PANTHER" id="PTHR46877:SF14">
    <property type="entry name" value="RECEPTOR PROTEIN-TYROSINE KINASE"/>
    <property type="match status" value="1"/>
</dbReference>
<dbReference type="InterPro" id="IPR027936">
    <property type="entry name" value="Eph_TM"/>
</dbReference>
<dbReference type="SMART" id="SM00060">
    <property type="entry name" value="FN3"/>
    <property type="match status" value="2"/>
</dbReference>
<dbReference type="SUPFAM" id="SSF57184">
    <property type="entry name" value="Growth factor receptor domain"/>
    <property type="match status" value="1"/>
</dbReference>
<dbReference type="FunFam" id="2.10.50.10:FF:000001">
    <property type="entry name" value="Ephrin type-A receptor 5"/>
    <property type="match status" value="1"/>
</dbReference>
<dbReference type="InterPro" id="IPR036116">
    <property type="entry name" value="FN3_sf"/>
</dbReference>
<keyword evidence="4" id="KW-0597">Phosphoprotein</keyword>
<evidence type="ECO:0000256" key="9">
    <source>
        <dbReference type="ARBA" id="ARBA00022741"/>
    </source>
</evidence>
<dbReference type="GO" id="GO:0030425">
    <property type="term" value="C:dendrite"/>
    <property type="evidence" value="ECO:0007669"/>
    <property type="project" value="TreeGrafter"/>
</dbReference>
<dbReference type="InterPro" id="IPR001090">
    <property type="entry name" value="Ephrin_rcpt_lig-bd_dom"/>
</dbReference>
<evidence type="ECO:0000256" key="4">
    <source>
        <dbReference type="ARBA" id="ARBA00022553"/>
    </source>
</evidence>
<dbReference type="FunFam" id="2.60.120.260:FF:000089">
    <property type="entry name" value="Eph receptor tyrosine kinase"/>
    <property type="match status" value="1"/>
</dbReference>
<keyword evidence="14" id="KW-0829">Tyrosine-protein kinase</keyword>
<dbReference type="CDD" id="cd00063">
    <property type="entry name" value="FN3"/>
    <property type="match status" value="2"/>
</dbReference>
<evidence type="ECO:0000256" key="2">
    <source>
        <dbReference type="ARBA" id="ARBA00011902"/>
    </source>
</evidence>
<keyword evidence="3" id="KW-1003">Cell membrane</keyword>
<dbReference type="SUPFAM" id="SSF49265">
    <property type="entry name" value="Fibronectin type III"/>
    <property type="match status" value="1"/>
</dbReference>
<dbReference type="Gene3D" id="1.10.510.10">
    <property type="entry name" value="Transferase(Phosphotransferase) domain 1"/>
    <property type="match status" value="1"/>
</dbReference>
<evidence type="ECO:0000256" key="11">
    <source>
        <dbReference type="ARBA" id="ARBA00022840"/>
    </source>
</evidence>
<dbReference type="InterPro" id="IPR000719">
    <property type="entry name" value="Prot_kinase_dom"/>
</dbReference>
<evidence type="ECO:0000256" key="16">
    <source>
        <dbReference type="ARBA" id="ARBA00023180"/>
    </source>
</evidence>
<dbReference type="Gene3D" id="2.60.40.10">
    <property type="entry name" value="Immunoglobulins"/>
    <property type="match status" value="2"/>
</dbReference>
<keyword evidence="12" id="KW-1133">Transmembrane helix</keyword>
<dbReference type="CDD" id="cd10319">
    <property type="entry name" value="EphR_LBD"/>
    <property type="match status" value="1"/>
</dbReference>
<keyword evidence="13" id="KW-0472">Membrane</keyword>
<dbReference type="InterPro" id="IPR016257">
    <property type="entry name" value="Tyr_kinase_ephrin_rcpt"/>
</dbReference>
<dbReference type="PROSITE" id="PS00107">
    <property type="entry name" value="PROTEIN_KINASE_ATP"/>
    <property type="match status" value="1"/>
</dbReference>
<accession>A0A0P5C6L9</accession>
<dbReference type="Gene3D" id="3.30.200.20">
    <property type="entry name" value="Phosphorylase Kinase, domain 1"/>
    <property type="match status" value="1"/>
</dbReference>
<dbReference type="InterPro" id="IPR008266">
    <property type="entry name" value="Tyr_kinase_AS"/>
</dbReference>
<dbReference type="Pfam" id="PF07714">
    <property type="entry name" value="PK_Tyr_Ser-Thr"/>
    <property type="match status" value="1"/>
</dbReference>
<keyword evidence="15 17" id="KW-0675">Receptor</keyword>
<dbReference type="SUPFAM" id="SSF47769">
    <property type="entry name" value="SAM/Pointed domain"/>
    <property type="match status" value="1"/>
</dbReference>
<dbReference type="PROSITE" id="PS50853">
    <property type="entry name" value="FN3"/>
    <property type="match status" value="2"/>
</dbReference>
<dbReference type="FunFam" id="1.10.510.10:FF:000019">
    <property type="entry name" value="Ephrin type-A receptor 5"/>
    <property type="match status" value="1"/>
</dbReference>
<dbReference type="GO" id="GO:0005524">
    <property type="term" value="F:ATP binding"/>
    <property type="evidence" value="ECO:0007669"/>
    <property type="project" value="UniProtKB-UniRule"/>
</dbReference>
<dbReference type="InterPro" id="IPR017441">
    <property type="entry name" value="Protein_kinase_ATP_BS"/>
</dbReference>
<dbReference type="GeneID" id="116918424"/>
<evidence type="ECO:0000256" key="1">
    <source>
        <dbReference type="ARBA" id="ARBA00004251"/>
    </source>
</evidence>
<dbReference type="InterPro" id="IPR009030">
    <property type="entry name" value="Growth_fac_rcpt_cys_sf"/>
</dbReference>
<dbReference type="PROSITE" id="PS50011">
    <property type="entry name" value="PROTEIN_KINASE_DOM"/>
    <property type="match status" value="1"/>
</dbReference>
<dbReference type="InterPro" id="IPR003961">
    <property type="entry name" value="FN3_dom"/>
</dbReference>
<dbReference type="Pfam" id="PF25599">
    <property type="entry name" value="Ephrin_CRD"/>
    <property type="match status" value="1"/>
</dbReference>
<dbReference type="SUPFAM" id="SSF56112">
    <property type="entry name" value="Protein kinase-like (PK-like)"/>
    <property type="match status" value="1"/>
</dbReference>
<evidence type="ECO:0000256" key="7">
    <source>
        <dbReference type="ARBA" id="ARBA00022729"/>
    </source>
</evidence>
<proteinExistence type="predicted"/>
<dbReference type="InterPro" id="IPR008979">
    <property type="entry name" value="Galactose-bd-like_sf"/>
</dbReference>
<dbReference type="PANTHER" id="PTHR46877">
    <property type="entry name" value="EPH RECEPTOR A5"/>
    <property type="match status" value="1"/>
</dbReference>
<dbReference type="PROSITE" id="PS00109">
    <property type="entry name" value="PROTEIN_KINASE_TYR"/>
    <property type="match status" value="1"/>
</dbReference>
<dbReference type="CDD" id="cd09488">
    <property type="entry name" value="SAM_EPH-R"/>
    <property type="match status" value="1"/>
</dbReference>
<evidence type="ECO:0000256" key="13">
    <source>
        <dbReference type="ARBA" id="ARBA00023136"/>
    </source>
</evidence>
<evidence type="ECO:0000256" key="5">
    <source>
        <dbReference type="ARBA" id="ARBA00022679"/>
    </source>
</evidence>
<dbReference type="InterPro" id="IPR001660">
    <property type="entry name" value="SAM"/>
</dbReference>
<dbReference type="InterPro" id="IPR011009">
    <property type="entry name" value="Kinase-like_dom_sf"/>
</dbReference>
<evidence type="ECO:0000256" key="14">
    <source>
        <dbReference type="ARBA" id="ARBA00023137"/>
    </source>
</evidence>
<keyword evidence="11" id="KW-0067">ATP-binding</keyword>
<keyword evidence="16" id="KW-0325">Glycoprotein</keyword>
<keyword evidence="6" id="KW-0812">Transmembrane</keyword>
<dbReference type="InterPro" id="IPR013783">
    <property type="entry name" value="Ig-like_fold"/>
</dbReference>
<dbReference type="CDD" id="cd05033">
    <property type="entry name" value="PTKc_EphR"/>
    <property type="match status" value="1"/>
</dbReference>
<dbReference type="InterPro" id="IPR013761">
    <property type="entry name" value="SAM/pointed_sf"/>
</dbReference>
<dbReference type="EMBL" id="GDIQ01036299">
    <property type="protein sequence ID" value="JAN58438.1"/>
    <property type="molecule type" value="Transcribed_RNA"/>
</dbReference>
<evidence type="ECO:0000256" key="10">
    <source>
        <dbReference type="ARBA" id="ARBA00022777"/>
    </source>
</evidence>
<dbReference type="PRINTS" id="PR00109">
    <property type="entry name" value="TYRKINASE"/>
</dbReference>
<dbReference type="OrthoDB" id="4062651at2759"/>
<evidence type="ECO:0000256" key="3">
    <source>
        <dbReference type="ARBA" id="ARBA00022475"/>
    </source>
</evidence>
<evidence type="ECO:0000256" key="12">
    <source>
        <dbReference type="ARBA" id="ARBA00022989"/>
    </source>
</evidence>
<dbReference type="GO" id="GO:0005886">
    <property type="term" value="C:plasma membrane"/>
    <property type="evidence" value="ECO:0007669"/>
    <property type="project" value="UniProtKB-SubCell"/>
</dbReference>
<dbReference type="SMART" id="SM00454">
    <property type="entry name" value="SAM"/>
    <property type="match status" value="1"/>
</dbReference>
<dbReference type="FunFam" id="3.30.200.20:FF:000143">
    <property type="entry name" value="Ephrin type-B receptor 6"/>
    <property type="match status" value="1"/>
</dbReference>
<dbReference type="InterPro" id="IPR050449">
    <property type="entry name" value="Ephrin_rcpt_TKs"/>
</dbReference>
<dbReference type="GO" id="GO:0005005">
    <property type="term" value="F:transmembrane-ephrin receptor activity"/>
    <property type="evidence" value="ECO:0007669"/>
    <property type="project" value="TreeGrafter"/>
</dbReference>
<dbReference type="Pfam" id="PF01404">
    <property type="entry name" value="Ephrin_lbd"/>
    <property type="match status" value="1"/>
</dbReference>
<dbReference type="Pfam" id="PF07647">
    <property type="entry name" value="SAM_2"/>
    <property type="match status" value="1"/>
</dbReference>
<dbReference type="EC" id="2.7.10.1" evidence="2"/>
<evidence type="ECO:0000256" key="6">
    <source>
        <dbReference type="ARBA" id="ARBA00022692"/>
    </source>
</evidence>
<dbReference type="Gene3D" id="2.60.40.1770">
    <property type="entry name" value="ephrin a2 ectodomain"/>
    <property type="match status" value="1"/>
</dbReference>
<keyword evidence="8" id="KW-0677">Repeat</keyword>
<keyword evidence="5" id="KW-0808">Transferase</keyword>
<dbReference type="Pfam" id="PF00041">
    <property type="entry name" value="fn3"/>
    <property type="match status" value="2"/>
</dbReference>
<dbReference type="FunFam" id="2.60.40.1770:FF:000005">
    <property type="entry name" value="Eph receptor tyrosine kinase"/>
    <property type="match status" value="1"/>
</dbReference>
<keyword evidence="7" id="KW-0732">Signal</keyword>
<dbReference type="SUPFAM" id="SSF49785">
    <property type="entry name" value="Galactose-binding domain-like"/>
    <property type="match status" value="1"/>
</dbReference>
<dbReference type="RefSeq" id="XP_045022839.1">
    <property type="nucleotide sequence ID" value="XM_045166904.1"/>
</dbReference>
<dbReference type="SMART" id="SM00615">
    <property type="entry name" value="EPH_lbd"/>
    <property type="match status" value="1"/>
</dbReference>
<dbReference type="Gene3D" id="1.10.150.50">
    <property type="entry name" value="Transcription Factor, Ets-1"/>
    <property type="match status" value="1"/>
</dbReference>
<sequence length="1018" mass="114099">MGRVKKNFSIAQHHRLRFLWINLIALLAHIGLSSADYVVLLDTTKEDSLDWTRYPFGPQSATPGWVEESFTNFEKGINWRSYVVCDVAYNNVNNWLWTPFIERGEANRIYIEIKFSMRDCSLFPGTALSCKETFSLLYYEFDAATREPPPWEPESYKLIDRIAADEGRFTSSNEVIINTEVRSIPVTKKGVYFAFRDQGACISLLAIRVYYITCPEVTASFAAFPATPTGRELTSIEQSNGVCVANAVEDAPPKYLCKGDGNWYLQGGGCLCKPGYEANADKQTCNVCPPGKYKHRSGDDKCQTCPDHSMAPYSGSSECRCNQNYYRALKDPKSMPCTQSPSKPQNLTVNFVDQSTVVLSWNQPHNLGGRSDTVYRVVCDACNVGVTYNPPQGTFNDTKVTISGLNPVTTYRFQVFADNGVSDQVPPNEHQFIDIAVTTEASVPSSVSNVRIINVRPTELTLRWDAPDDPYSDIEMYEVRYFQKGFENNASSMLINRPESAFSSLRQQTVYGFQVRAKTTHGWGEFSSPVFKTTGAVLATYEHTEENLQVRIIAGAVVAGIIIVVVIIVVTVLYLRRSNDECNKKQPSDCDTLEYRNGEVHNHLDSPPIIPTHTNGMTTPLFTQANAPRSYVDPHTYEDPNQAVREFAREIDAAYITIEAIIGGGEFGDVCRGNLKLPQRPEMLVAIKTLKLGSSDKARVDFLTEASIMGQFEHSNVIYLQGVVTKSNPVMIITEYMENGSLDTFLRANDGKFQVLQLLSMLRGIANGMQYLSEINYVHRDLAARNVLVNSQLVCKIADFGLSREIESTTEGAYTTRGGKIPVRWTAPEAIAFRKFTSASDVWSFGIVCWEVMSYGERPYWNWSNQDVIKSIEKGYRLPAPMDCPEAIHNLMLDCWQKERAHRPAFTAIVATLDKLIRCPELLQRLAQSRHTEPLCPEAPDMLQFKSIEEWLASLKLSRYVDNFQQAGVTTLDAVTRLSHADLSGLGIVLLGHQRKIMNSIQAMRAQLSISMSEGFLV</sequence>
<dbReference type="InterPro" id="IPR020635">
    <property type="entry name" value="Tyr_kinase_cat_dom"/>
</dbReference>
<protein>
    <recommendedName>
        <fullName evidence="2">receptor protein-tyrosine kinase</fullName>
        <ecNumber evidence="2">2.7.10.1</ecNumber>
    </recommendedName>
</protein>
<dbReference type="Gene3D" id="2.60.120.260">
    <property type="entry name" value="Galactose-binding domain-like"/>
    <property type="match status" value="1"/>
</dbReference>
<keyword evidence="10" id="KW-0418">Kinase</keyword>
<organism evidence="17">
    <name type="scientific">Daphnia magna</name>
    <dbReference type="NCBI Taxonomy" id="35525"/>
    <lineage>
        <taxon>Eukaryota</taxon>
        <taxon>Metazoa</taxon>
        <taxon>Ecdysozoa</taxon>
        <taxon>Arthropoda</taxon>
        <taxon>Crustacea</taxon>
        <taxon>Branchiopoda</taxon>
        <taxon>Diplostraca</taxon>
        <taxon>Cladocera</taxon>
        <taxon>Anomopoda</taxon>
        <taxon>Daphniidae</taxon>
        <taxon>Daphnia</taxon>
    </lineage>
</organism>
<dbReference type="GO" id="GO:0007411">
    <property type="term" value="P:axon guidance"/>
    <property type="evidence" value="ECO:0007669"/>
    <property type="project" value="TreeGrafter"/>
</dbReference>